<keyword evidence="2" id="KW-1185">Reference proteome</keyword>
<dbReference type="InterPro" id="IPR013784">
    <property type="entry name" value="Carb-bd-like_fold"/>
</dbReference>
<evidence type="ECO:0000313" key="1">
    <source>
        <dbReference type="EMBL" id="RPD98809.1"/>
    </source>
</evidence>
<dbReference type="GO" id="GO:0030246">
    <property type="term" value="F:carbohydrate binding"/>
    <property type="evidence" value="ECO:0007669"/>
    <property type="project" value="InterPro"/>
</dbReference>
<dbReference type="PROSITE" id="PS51257">
    <property type="entry name" value="PROKAR_LIPOPROTEIN"/>
    <property type="match status" value="1"/>
</dbReference>
<dbReference type="Gene3D" id="2.60.40.10">
    <property type="entry name" value="Immunoglobulins"/>
    <property type="match status" value="1"/>
</dbReference>
<dbReference type="PANTHER" id="PTHR36842">
    <property type="entry name" value="PROTEIN TOLB HOMOLOG"/>
    <property type="match status" value="1"/>
</dbReference>
<dbReference type="PANTHER" id="PTHR36842:SF1">
    <property type="entry name" value="PROTEIN TOLB"/>
    <property type="match status" value="1"/>
</dbReference>
<gene>
    <name evidence="1" type="ORF">EGM88_06370</name>
</gene>
<dbReference type="InterPro" id="IPR013783">
    <property type="entry name" value="Ig-like_fold"/>
</dbReference>
<evidence type="ECO:0008006" key="3">
    <source>
        <dbReference type="Google" id="ProtNLM"/>
    </source>
</evidence>
<sequence length="502" mass="55763">MKHFYKIITLFVITGVLLTSCSEDRIDPIGEGTITGKVVKAKSFEPIANVKVSISPTNNTAFTDSTGNFTIFDVPAGDYSGQAEKDGYLAKIEAVTVTADNATNLIFELEDDTALNKPPSAPVIDSPVDNATGLPISVPLTWFSAEDVDEDDELEYTIIVKNDYDDSVIKVESIIDTTYTLTNLRYGVKYFWQIAVSDGINDDVLTAVHKFQVNQFPENRFFYVKKDSIYHNTIIYSNNQEGTSEIALTTNNQNSWRPRANQASGLIGFLRTVNTESHLFTMFPDGSNVKKVTSAVPVAGFNQNEIDFAWSANGDRFLYPNFDKLYVINKDGSGLQQIYQTTDGSFITEVDWSFDESFIALKTNDVNGYGVKIFTIDMNGNVLKNILSGEVGAAGGLNISVDGQQLLYTRDISGFENVSNRQLDSHIFIYNLSTDNVIDLSEDNKELGTNDLDVRFSPNEAYVIFVNTSNDGISQKDVYIQKITESGERVLLFSNSLMPDWE</sequence>
<dbReference type="InterPro" id="IPR036116">
    <property type="entry name" value="FN3_sf"/>
</dbReference>
<evidence type="ECO:0000313" key="2">
    <source>
        <dbReference type="Proteomes" id="UP000270856"/>
    </source>
</evidence>
<dbReference type="SUPFAM" id="SSF49265">
    <property type="entry name" value="Fibronectin type III"/>
    <property type="match status" value="1"/>
</dbReference>
<dbReference type="SUPFAM" id="SSF82171">
    <property type="entry name" value="DPP6 N-terminal domain-like"/>
    <property type="match status" value="1"/>
</dbReference>
<protein>
    <recommendedName>
        <fullName evidence="3">Fibronectin type-III domain-containing protein</fullName>
    </recommendedName>
</protein>
<dbReference type="Gene3D" id="2.120.10.30">
    <property type="entry name" value="TolB, C-terminal domain"/>
    <property type="match status" value="1"/>
</dbReference>
<proteinExistence type="predicted"/>
<name>A0A3N4P4Z3_9FLAO</name>
<dbReference type="AlphaFoldDB" id="A0A3N4P4Z3"/>
<organism evidence="1 2">
    <name type="scientific">Aureibaculum marinum</name>
    <dbReference type="NCBI Taxonomy" id="2487930"/>
    <lineage>
        <taxon>Bacteria</taxon>
        <taxon>Pseudomonadati</taxon>
        <taxon>Bacteroidota</taxon>
        <taxon>Flavobacteriia</taxon>
        <taxon>Flavobacteriales</taxon>
        <taxon>Flavobacteriaceae</taxon>
        <taxon>Aureibaculum</taxon>
    </lineage>
</organism>
<dbReference type="Gene3D" id="2.60.40.1120">
    <property type="entry name" value="Carboxypeptidase-like, regulatory domain"/>
    <property type="match status" value="1"/>
</dbReference>
<dbReference type="OrthoDB" id="9815657at2"/>
<dbReference type="EMBL" id="RPFJ01000006">
    <property type="protein sequence ID" value="RPD98809.1"/>
    <property type="molecule type" value="Genomic_DNA"/>
</dbReference>
<comment type="caution">
    <text evidence="1">The sequence shown here is derived from an EMBL/GenBank/DDBJ whole genome shotgun (WGS) entry which is preliminary data.</text>
</comment>
<accession>A0A3N4P4Z3</accession>
<dbReference type="SUPFAM" id="SSF49452">
    <property type="entry name" value="Starch-binding domain-like"/>
    <property type="match status" value="1"/>
</dbReference>
<dbReference type="Proteomes" id="UP000270856">
    <property type="component" value="Unassembled WGS sequence"/>
</dbReference>
<dbReference type="RefSeq" id="WP_123897125.1">
    <property type="nucleotide sequence ID" value="NZ_RPFJ01000006.1"/>
</dbReference>
<dbReference type="Pfam" id="PF13620">
    <property type="entry name" value="CarboxypepD_reg"/>
    <property type="match status" value="1"/>
</dbReference>
<dbReference type="InterPro" id="IPR011042">
    <property type="entry name" value="6-blade_b-propeller_TolB-like"/>
</dbReference>
<reference evidence="1 2" key="1">
    <citation type="submission" date="2018-11" db="EMBL/GenBank/DDBJ databases">
        <title>Aureibaculum marinum gen. nov., sp. nov., a member of the family Flavobacteriaceae isolated from the Bohai Sea.</title>
        <authorList>
            <person name="Ji X."/>
        </authorList>
    </citation>
    <scope>NUCLEOTIDE SEQUENCE [LARGE SCALE GENOMIC DNA]</scope>
    <source>
        <strain evidence="1 2">BH-SD17</strain>
    </source>
</reference>